<dbReference type="InterPro" id="IPR036615">
    <property type="entry name" value="Mur_ligase_C_dom_sf"/>
</dbReference>
<keyword evidence="7 8" id="KW-0131">Cell cycle</keyword>
<feature type="domain" description="Alanine dehydrogenase/pyridine nucleotide transhydrogenase NAD(H)-binding" evidence="9">
    <location>
        <begin position="11"/>
        <end position="85"/>
    </location>
</feature>
<comment type="pathway">
    <text evidence="2 7 8">Cell wall biogenesis; peptidoglycan biosynthesis.</text>
</comment>
<dbReference type="GO" id="GO:0009252">
    <property type="term" value="P:peptidoglycan biosynthetic process"/>
    <property type="evidence" value="ECO:0007669"/>
    <property type="project" value="UniProtKB-UniRule"/>
</dbReference>
<dbReference type="InterPro" id="IPR007698">
    <property type="entry name" value="AlaDH/PNT_NAD(H)-bd"/>
</dbReference>
<feature type="domain" description="Mur ligase C-terminal" evidence="10">
    <location>
        <begin position="349"/>
        <end position="483"/>
    </location>
</feature>
<protein>
    <recommendedName>
        <fullName evidence="7 8">UDP-N-acetylmuramoylalanine--D-glutamate ligase</fullName>
        <ecNumber evidence="7 8">6.3.2.9</ecNumber>
    </recommendedName>
    <alternativeName>
        <fullName evidence="7">D-glutamic acid-adding enzyme</fullName>
    </alternativeName>
    <alternativeName>
        <fullName evidence="7">UDP-N-acetylmuramoyl-L-alanyl-D-glutamate synthetase</fullName>
    </alternativeName>
</protein>
<evidence type="ECO:0000256" key="4">
    <source>
        <dbReference type="ARBA" id="ARBA00022598"/>
    </source>
</evidence>
<dbReference type="Gene3D" id="3.40.50.720">
    <property type="entry name" value="NAD(P)-binding Rossmann-like Domain"/>
    <property type="match status" value="1"/>
</dbReference>
<dbReference type="PANTHER" id="PTHR43692">
    <property type="entry name" value="UDP-N-ACETYLMURAMOYLALANINE--D-GLUTAMATE LIGASE"/>
    <property type="match status" value="1"/>
</dbReference>
<dbReference type="InterPro" id="IPR013221">
    <property type="entry name" value="Mur_ligase_cen"/>
</dbReference>
<comment type="function">
    <text evidence="7 8">Cell wall formation. Catalyzes the addition of glutamate to the nucleotide precursor UDP-N-acetylmuramoyl-L-alanine (UMA).</text>
</comment>
<evidence type="ECO:0000256" key="7">
    <source>
        <dbReference type="HAMAP-Rule" id="MF_00639"/>
    </source>
</evidence>
<keyword evidence="7 8" id="KW-0133">Cell shape</keyword>
<keyword evidence="6 7" id="KW-0067">ATP-binding</keyword>
<dbReference type="InterPro" id="IPR004101">
    <property type="entry name" value="Mur_ligase_C"/>
</dbReference>
<dbReference type="GO" id="GO:0051301">
    <property type="term" value="P:cell division"/>
    <property type="evidence" value="ECO:0007669"/>
    <property type="project" value="UniProtKB-KW"/>
</dbReference>
<dbReference type="Proteomes" id="UP000565572">
    <property type="component" value="Unassembled WGS sequence"/>
</dbReference>
<dbReference type="Gene3D" id="3.90.190.20">
    <property type="entry name" value="Mur ligase, C-terminal domain"/>
    <property type="match status" value="1"/>
</dbReference>
<dbReference type="Pfam" id="PF08245">
    <property type="entry name" value="Mur_ligase_M"/>
    <property type="match status" value="1"/>
</dbReference>
<keyword evidence="4 7" id="KW-0436">Ligase</keyword>
<dbReference type="InterPro" id="IPR005762">
    <property type="entry name" value="MurD"/>
</dbReference>
<dbReference type="Pfam" id="PF02875">
    <property type="entry name" value="Mur_ligase_C"/>
    <property type="match status" value="1"/>
</dbReference>
<evidence type="ECO:0000313" key="13">
    <source>
        <dbReference type="Proteomes" id="UP000565572"/>
    </source>
</evidence>
<evidence type="ECO:0000259" key="11">
    <source>
        <dbReference type="Pfam" id="PF08245"/>
    </source>
</evidence>
<evidence type="ECO:0000256" key="5">
    <source>
        <dbReference type="ARBA" id="ARBA00022741"/>
    </source>
</evidence>
<comment type="similarity">
    <text evidence="7">Belongs to the MurCDEF family.</text>
</comment>
<keyword evidence="7 8" id="KW-0132">Cell division</keyword>
<keyword evidence="5 7" id="KW-0547">Nucleotide-binding</keyword>
<dbReference type="SUPFAM" id="SSF53244">
    <property type="entry name" value="MurD-like peptide ligases, peptide-binding domain"/>
    <property type="match status" value="1"/>
</dbReference>
<dbReference type="EMBL" id="JACHZG010000001">
    <property type="protein sequence ID" value="MBB3328282.1"/>
    <property type="molecule type" value="Genomic_DNA"/>
</dbReference>
<dbReference type="SUPFAM" id="SSF51984">
    <property type="entry name" value="MurCD N-terminal domain"/>
    <property type="match status" value="1"/>
</dbReference>
<accession>A0A7W5P8A9</accession>
<dbReference type="PANTHER" id="PTHR43692:SF1">
    <property type="entry name" value="UDP-N-ACETYLMURAMOYLALANINE--D-GLUTAMATE LIGASE"/>
    <property type="match status" value="1"/>
</dbReference>
<evidence type="ECO:0000256" key="8">
    <source>
        <dbReference type="RuleBase" id="RU003664"/>
    </source>
</evidence>
<dbReference type="Pfam" id="PF01262">
    <property type="entry name" value="AlaDh_PNT_C"/>
    <property type="match status" value="1"/>
</dbReference>
<sequence length="509" mass="51992">MSLADGASPWPDAHVVIAGVGVSGFAAADGLLQLGARVTVLDDAATEANADKGALLEVLGATVRLGPGSTAALPEGADLVVTTGFPPSAPILVQALAGSVPIWSEVELAWRLSRPAKVVPWLGITGTNGKTTTTQMLEAMLTAAGLKTAAVGNIGRPVMEIVLDPEPYDVLAVELSSHQLHWSSSLALHSSVVLNLQPDHLSWHGGMEAYGAAKAKIYEGVSHACVYNVADRATEAMVEQADVVEGARAIGFTLGTPAPSMLGVVDELLVDRAFIEQRRDSALELATLADVARAAGAVAGPGGDAVPPPHVVANALAAAALARSYGVPATAVRDGLRNVRVGAHKIADVGERRGVRYVDDSKATNPHAADAALRAFGDPDDPSGSRVVWVAGGQAKGTRFDDLVVAHAPRLRAAVLLGVDAPVVAEALARHAPDVPVEVVTSAEDGRTTPTGTARGAADVMARVVAAASSLARPGDVVLLAPGCASLDMFVDYAARGDAFTEAVRALAP</sequence>
<dbReference type="GO" id="GO:0008764">
    <property type="term" value="F:UDP-N-acetylmuramoylalanine-D-glutamate ligase activity"/>
    <property type="evidence" value="ECO:0007669"/>
    <property type="project" value="UniProtKB-UniRule"/>
</dbReference>
<dbReference type="AlphaFoldDB" id="A0A7W5P8A9"/>
<evidence type="ECO:0000259" key="9">
    <source>
        <dbReference type="Pfam" id="PF01262"/>
    </source>
</evidence>
<dbReference type="GO" id="GO:0071555">
    <property type="term" value="P:cell wall organization"/>
    <property type="evidence" value="ECO:0007669"/>
    <property type="project" value="UniProtKB-KW"/>
</dbReference>
<dbReference type="InterPro" id="IPR036565">
    <property type="entry name" value="Mur-like_cat_sf"/>
</dbReference>
<organism evidence="12 13">
    <name type="scientific">Microlunatus antarcticus</name>
    <dbReference type="NCBI Taxonomy" id="53388"/>
    <lineage>
        <taxon>Bacteria</taxon>
        <taxon>Bacillati</taxon>
        <taxon>Actinomycetota</taxon>
        <taxon>Actinomycetes</taxon>
        <taxon>Propionibacteriales</taxon>
        <taxon>Propionibacteriaceae</taxon>
        <taxon>Microlunatus</taxon>
    </lineage>
</organism>
<dbReference type="SUPFAM" id="SSF53623">
    <property type="entry name" value="MurD-like peptide ligases, catalytic domain"/>
    <property type="match status" value="1"/>
</dbReference>
<dbReference type="GO" id="GO:0005524">
    <property type="term" value="F:ATP binding"/>
    <property type="evidence" value="ECO:0007669"/>
    <property type="project" value="UniProtKB-UniRule"/>
</dbReference>
<evidence type="ECO:0000313" key="12">
    <source>
        <dbReference type="EMBL" id="MBB3328282.1"/>
    </source>
</evidence>
<keyword evidence="13" id="KW-1185">Reference proteome</keyword>
<keyword evidence="3 7" id="KW-0963">Cytoplasm</keyword>
<keyword evidence="7 8" id="KW-0573">Peptidoglycan synthesis</keyword>
<comment type="subcellular location">
    <subcellularLocation>
        <location evidence="1 7 8">Cytoplasm</location>
    </subcellularLocation>
</comment>
<gene>
    <name evidence="7" type="primary">murD</name>
    <name evidence="12" type="ORF">FHX39_003226</name>
</gene>
<dbReference type="GO" id="GO:0008360">
    <property type="term" value="P:regulation of cell shape"/>
    <property type="evidence" value="ECO:0007669"/>
    <property type="project" value="UniProtKB-KW"/>
</dbReference>
<feature type="binding site" evidence="7">
    <location>
        <begin position="126"/>
        <end position="132"/>
    </location>
    <ligand>
        <name>ATP</name>
        <dbReference type="ChEBI" id="CHEBI:30616"/>
    </ligand>
</feature>
<evidence type="ECO:0000256" key="1">
    <source>
        <dbReference type="ARBA" id="ARBA00004496"/>
    </source>
</evidence>
<dbReference type="NCBIfam" id="TIGR01087">
    <property type="entry name" value="murD"/>
    <property type="match status" value="1"/>
</dbReference>
<keyword evidence="7 8" id="KW-0961">Cell wall biogenesis/degradation</keyword>
<dbReference type="HAMAP" id="MF_00639">
    <property type="entry name" value="MurD"/>
    <property type="match status" value="1"/>
</dbReference>
<comment type="caution">
    <text evidence="12">The sequence shown here is derived from an EMBL/GenBank/DDBJ whole genome shotgun (WGS) entry which is preliminary data.</text>
</comment>
<feature type="domain" description="Mur ligase central" evidence="11">
    <location>
        <begin position="124"/>
        <end position="321"/>
    </location>
</feature>
<dbReference type="GO" id="GO:0005737">
    <property type="term" value="C:cytoplasm"/>
    <property type="evidence" value="ECO:0007669"/>
    <property type="project" value="UniProtKB-SubCell"/>
</dbReference>
<dbReference type="EC" id="6.3.2.9" evidence="7 8"/>
<evidence type="ECO:0000256" key="6">
    <source>
        <dbReference type="ARBA" id="ARBA00022840"/>
    </source>
</evidence>
<comment type="catalytic activity">
    <reaction evidence="7 8">
        <text>UDP-N-acetyl-alpha-D-muramoyl-L-alanine + D-glutamate + ATP = UDP-N-acetyl-alpha-D-muramoyl-L-alanyl-D-glutamate + ADP + phosphate + H(+)</text>
        <dbReference type="Rhea" id="RHEA:16429"/>
        <dbReference type="ChEBI" id="CHEBI:15378"/>
        <dbReference type="ChEBI" id="CHEBI:29986"/>
        <dbReference type="ChEBI" id="CHEBI:30616"/>
        <dbReference type="ChEBI" id="CHEBI:43474"/>
        <dbReference type="ChEBI" id="CHEBI:83898"/>
        <dbReference type="ChEBI" id="CHEBI:83900"/>
        <dbReference type="ChEBI" id="CHEBI:456216"/>
        <dbReference type="EC" id="6.3.2.9"/>
    </reaction>
</comment>
<evidence type="ECO:0000259" key="10">
    <source>
        <dbReference type="Pfam" id="PF02875"/>
    </source>
</evidence>
<name>A0A7W5P8A9_9ACTN</name>
<dbReference type="Gene3D" id="3.40.1190.10">
    <property type="entry name" value="Mur-like, catalytic domain"/>
    <property type="match status" value="1"/>
</dbReference>
<evidence type="ECO:0000256" key="2">
    <source>
        <dbReference type="ARBA" id="ARBA00004752"/>
    </source>
</evidence>
<proteinExistence type="inferred from homology"/>
<reference evidence="12 13" key="1">
    <citation type="submission" date="2020-08" db="EMBL/GenBank/DDBJ databases">
        <title>Sequencing the genomes of 1000 actinobacteria strains.</title>
        <authorList>
            <person name="Klenk H.-P."/>
        </authorList>
    </citation>
    <scope>NUCLEOTIDE SEQUENCE [LARGE SCALE GENOMIC DNA]</scope>
    <source>
        <strain evidence="12 13">DSM 11053</strain>
    </source>
</reference>
<evidence type="ECO:0000256" key="3">
    <source>
        <dbReference type="ARBA" id="ARBA00022490"/>
    </source>
</evidence>
<dbReference type="UniPathway" id="UPA00219"/>